<proteinExistence type="predicted"/>
<dbReference type="InterPro" id="IPR054055">
    <property type="entry name" value="YpzH"/>
</dbReference>
<dbReference type="AlphaFoldDB" id="A0A559KHK9"/>
<keyword evidence="2" id="KW-1185">Reference proteome</keyword>
<dbReference type="RefSeq" id="WP_144842848.1">
    <property type="nucleotide sequence ID" value="NZ_VNJI01000002.1"/>
</dbReference>
<evidence type="ECO:0000313" key="1">
    <source>
        <dbReference type="EMBL" id="TVY11596.1"/>
    </source>
</evidence>
<reference evidence="1 2" key="1">
    <citation type="submission" date="2019-07" db="EMBL/GenBank/DDBJ databases">
        <authorList>
            <person name="Kim J."/>
        </authorList>
    </citation>
    <scope>NUCLEOTIDE SEQUENCE [LARGE SCALE GENOMIC DNA]</scope>
    <source>
        <strain evidence="1 2">JC52</strain>
    </source>
</reference>
<gene>
    <name evidence="1" type="ORF">FPZ49_02520</name>
</gene>
<sequence length="65" mass="6803">MGKIVAVVSMDKEKVAGGAPIFIVESPKEQQEVAFRLEKILDAATHDLLNGTLILVDHSSGGGNG</sequence>
<protein>
    <submittedName>
        <fullName evidence="1">Uncharacterized protein</fullName>
    </submittedName>
</protein>
<dbReference type="OrthoDB" id="1955035at2"/>
<comment type="caution">
    <text evidence="1">The sequence shown here is derived from an EMBL/GenBank/DDBJ whole genome shotgun (WGS) entry which is preliminary data.</text>
</comment>
<dbReference type="Pfam" id="PF21835">
    <property type="entry name" value="YIEGIA_cap"/>
    <property type="match status" value="1"/>
</dbReference>
<dbReference type="EMBL" id="VNJI01000002">
    <property type="protein sequence ID" value="TVY11596.1"/>
    <property type="molecule type" value="Genomic_DNA"/>
</dbReference>
<accession>A0A559KHK9</accession>
<evidence type="ECO:0000313" key="2">
    <source>
        <dbReference type="Proteomes" id="UP000317036"/>
    </source>
</evidence>
<name>A0A559KHK9_9BACL</name>
<dbReference type="Proteomes" id="UP000317036">
    <property type="component" value="Unassembled WGS sequence"/>
</dbReference>
<organism evidence="1 2">
    <name type="scientific">Paenibacillus cremeus</name>
    <dbReference type="NCBI Taxonomy" id="2163881"/>
    <lineage>
        <taxon>Bacteria</taxon>
        <taxon>Bacillati</taxon>
        <taxon>Bacillota</taxon>
        <taxon>Bacilli</taxon>
        <taxon>Bacillales</taxon>
        <taxon>Paenibacillaceae</taxon>
        <taxon>Paenibacillus</taxon>
    </lineage>
</organism>